<name>A0A182TQ08_9DIPT</name>
<dbReference type="EnsemblMetazoa" id="AMEC006278-RA">
    <property type="protein sequence ID" value="AMEC006278-PA"/>
    <property type="gene ID" value="AMEC006278"/>
</dbReference>
<organism evidence="2 3">
    <name type="scientific">Anopheles melas</name>
    <dbReference type="NCBI Taxonomy" id="34690"/>
    <lineage>
        <taxon>Eukaryota</taxon>
        <taxon>Metazoa</taxon>
        <taxon>Ecdysozoa</taxon>
        <taxon>Arthropoda</taxon>
        <taxon>Hexapoda</taxon>
        <taxon>Insecta</taxon>
        <taxon>Pterygota</taxon>
        <taxon>Neoptera</taxon>
        <taxon>Endopterygota</taxon>
        <taxon>Diptera</taxon>
        <taxon>Nematocera</taxon>
        <taxon>Culicoidea</taxon>
        <taxon>Culicidae</taxon>
        <taxon>Anophelinae</taxon>
        <taxon>Anopheles</taxon>
    </lineage>
</organism>
<dbReference type="STRING" id="34690.A0A182TQ08"/>
<feature type="region of interest" description="Disordered" evidence="1">
    <location>
        <begin position="105"/>
        <end position="126"/>
    </location>
</feature>
<sequence length="698" mass="71128">LDLDFVLNDEERCVGCECSALQAQACFAPALPTCSSLSALPTGREEERAAATGADSDVPDIHAEPPPASAVRPSLYIGPPESSYSCDSISEFTPNLDDQELYVSSFSESEDEQQREDADDAASGSDQSRYYSALGQHDDCSGTYLLRSLSYTFSNDPGRYHPGGTVDEQAAKHRAQRTLMARSADELSAADRQQHGDYGTAAAGCCCPACWLAVPADDSMHRRSRSLSPPCVRRLRSNTTAGVSPALLQVPPATDDGPTSVRLVRYPVRVMARFASDPSLPLGRGWAEAAHAPSDRAKALRSLTGATWPWADQRNQPVLVTLTTPPPDEDEDGEQPLLGLLQAAADGDGGAVSGVQQHHPSGTGNDGNDGHVASANSSSPPLTHISSPSTGRGVSQPVPITILSKVAPVVISPSFPPTAVLSSFSVSINSSTSTTNTNNTNNTTICLSADTSNFFSTCSSHVHTTTNTADTTPAVIATSALIGPLLSATNRNPTLSSARSPTPKPVLIKSYTIDGCGSSSGDGLLGYPITTTTTASAADESAAAAAGPTDGGADTGLATSTTILAGGGGGCPPCCCGTGGTARYPGSSHGSGSLSSCCCCCCCCCCSTPSSSAGGLVGAGTGAGPAGSGGTGSSAATVRRQRHSIAGQMSYFKMLGTFSKKMATSTNSLFSTAVISGSSSAPNLRDMIPSTASPSGKG</sequence>
<dbReference type="VEuPathDB" id="VectorBase:AMEC006278"/>
<feature type="compositionally biased region" description="Polar residues" evidence="1">
    <location>
        <begin position="354"/>
        <end position="363"/>
    </location>
</feature>
<keyword evidence="3" id="KW-1185">Reference proteome</keyword>
<accession>A0A182TQ08</accession>
<evidence type="ECO:0000313" key="2">
    <source>
        <dbReference type="EnsemblMetazoa" id="AMEC006278-PA"/>
    </source>
</evidence>
<evidence type="ECO:0000256" key="1">
    <source>
        <dbReference type="SAM" id="MobiDB-lite"/>
    </source>
</evidence>
<feature type="compositionally biased region" description="Polar residues" evidence="1">
    <location>
        <begin position="374"/>
        <end position="393"/>
    </location>
</feature>
<protein>
    <submittedName>
        <fullName evidence="2">Uncharacterized protein</fullName>
    </submittedName>
</protein>
<feature type="region of interest" description="Disordered" evidence="1">
    <location>
        <begin position="45"/>
        <end position="76"/>
    </location>
</feature>
<feature type="region of interest" description="Disordered" evidence="1">
    <location>
        <begin position="346"/>
        <end position="394"/>
    </location>
</feature>
<proteinExistence type="predicted"/>
<feature type="region of interest" description="Disordered" evidence="1">
    <location>
        <begin position="678"/>
        <end position="698"/>
    </location>
</feature>
<reference evidence="3" key="1">
    <citation type="submission" date="2014-01" db="EMBL/GenBank/DDBJ databases">
        <title>The Genome Sequence of Anopheles melas CM1001059_A (V2).</title>
        <authorList>
            <consortium name="The Broad Institute Genomics Platform"/>
            <person name="Neafsey D.E."/>
            <person name="Besansky N."/>
            <person name="Howell P."/>
            <person name="Walton C."/>
            <person name="Young S.K."/>
            <person name="Zeng Q."/>
            <person name="Gargeya S."/>
            <person name="Fitzgerald M."/>
            <person name="Haas B."/>
            <person name="Abouelleil A."/>
            <person name="Allen A.W."/>
            <person name="Alvarado L."/>
            <person name="Arachchi H.M."/>
            <person name="Berlin A.M."/>
            <person name="Chapman S.B."/>
            <person name="Gainer-Dewar J."/>
            <person name="Goldberg J."/>
            <person name="Griggs A."/>
            <person name="Gujja S."/>
            <person name="Hansen M."/>
            <person name="Howarth C."/>
            <person name="Imamovic A."/>
            <person name="Ireland A."/>
            <person name="Larimer J."/>
            <person name="McCowan C."/>
            <person name="Murphy C."/>
            <person name="Pearson M."/>
            <person name="Poon T.W."/>
            <person name="Priest M."/>
            <person name="Roberts A."/>
            <person name="Saif S."/>
            <person name="Shea T."/>
            <person name="Sisk P."/>
            <person name="Sykes S."/>
            <person name="Wortman J."/>
            <person name="Nusbaum C."/>
            <person name="Birren B."/>
        </authorList>
    </citation>
    <scope>NUCLEOTIDE SEQUENCE [LARGE SCALE GENOMIC DNA]</scope>
    <source>
        <strain evidence="3">CM1001059</strain>
    </source>
</reference>
<dbReference type="AlphaFoldDB" id="A0A182TQ08"/>
<dbReference type="Proteomes" id="UP000075902">
    <property type="component" value="Unassembled WGS sequence"/>
</dbReference>
<evidence type="ECO:0000313" key="3">
    <source>
        <dbReference type="Proteomes" id="UP000075902"/>
    </source>
</evidence>
<reference evidence="2" key="2">
    <citation type="submission" date="2020-05" db="UniProtKB">
        <authorList>
            <consortium name="EnsemblMetazoa"/>
        </authorList>
    </citation>
    <scope>IDENTIFICATION</scope>
    <source>
        <strain evidence="2">CM1001059</strain>
    </source>
</reference>
<feature type="compositionally biased region" description="Acidic residues" evidence="1">
    <location>
        <begin position="108"/>
        <end position="120"/>
    </location>
</feature>